<gene>
    <name evidence="2" type="ORF">SAMN04488075_2247</name>
</gene>
<dbReference type="InterPro" id="IPR052712">
    <property type="entry name" value="Acid_resist_chaperone_HdeD"/>
</dbReference>
<accession>A0A1H6MKZ4</accession>
<feature type="transmembrane region" description="Helical" evidence="1">
    <location>
        <begin position="142"/>
        <end position="164"/>
    </location>
</feature>
<keyword evidence="1" id="KW-0812">Transmembrane</keyword>
<dbReference type="PANTHER" id="PTHR34989">
    <property type="entry name" value="PROTEIN HDED"/>
    <property type="match status" value="1"/>
</dbReference>
<feature type="transmembrane region" description="Helical" evidence="1">
    <location>
        <begin position="7"/>
        <end position="24"/>
    </location>
</feature>
<feature type="transmembrane region" description="Helical" evidence="1">
    <location>
        <begin position="62"/>
        <end position="79"/>
    </location>
</feature>
<keyword evidence="1" id="KW-1133">Transmembrane helix</keyword>
<protein>
    <submittedName>
        <fullName evidence="2">Uncharacterized membrane protein HdeD, DUF308 family</fullName>
    </submittedName>
</protein>
<name>A0A1H6MKZ4_9RHOB</name>
<organism evidence="2 3">
    <name type="scientific">Paracoccus alkenifer</name>
    <dbReference type="NCBI Taxonomy" id="65735"/>
    <lineage>
        <taxon>Bacteria</taxon>
        <taxon>Pseudomonadati</taxon>
        <taxon>Pseudomonadota</taxon>
        <taxon>Alphaproteobacteria</taxon>
        <taxon>Rhodobacterales</taxon>
        <taxon>Paracoccaceae</taxon>
        <taxon>Paracoccus</taxon>
    </lineage>
</organism>
<reference evidence="3" key="1">
    <citation type="submission" date="2016-10" db="EMBL/GenBank/DDBJ databases">
        <authorList>
            <person name="Varghese N."/>
            <person name="Submissions S."/>
        </authorList>
    </citation>
    <scope>NUCLEOTIDE SEQUENCE [LARGE SCALE GENOMIC DNA]</scope>
    <source>
        <strain evidence="3">DSM 11593</strain>
    </source>
</reference>
<dbReference type="OrthoDB" id="5678253at2"/>
<evidence type="ECO:0000313" key="3">
    <source>
        <dbReference type="Proteomes" id="UP000199125"/>
    </source>
</evidence>
<feature type="transmembrane region" description="Helical" evidence="1">
    <location>
        <begin position="85"/>
        <end position="106"/>
    </location>
</feature>
<evidence type="ECO:0000313" key="2">
    <source>
        <dbReference type="EMBL" id="SEI02420.1"/>
    </source>
</evidence>
<dbReference type="InterPro" id="IPR005325">
    <property type="entry name" value="DUF308_memb"/>
</dbReference>
<dbReference type="PANTHER" id="PTHR34989:SF1">
    <property type="entry name" value="PROTEIN HDED"/>
    <property type="match status" value="1"/>
</dbReference>
<dbReference type="AlphaFoldDB" id="A0A1H6MKZ4"/>
<dbReference type="EMBL" id="FNXG01000004">
    <property type="protein sequence ID" value="SEI02420.1"/>
    <property type="molecule type" value="Genomic_DNA"/>
</dbReference>
<keyword evidence="3" id="KW-1185">Reference proteome</keyword>
<proteinExistence type="predicted"/>
<dbReference type="Proteomes" id="UP000199125">
    <property type="component" value="Unassembled WGS sequence"/>
</dbReference>
<dbReference type="GO" id="GO:0005886">
    <property type="term" value="C:plasma membrane"/>
    <property type="evidence" value="ECO:0007669"/>
    <property type="project" value="TreeGrafter"/>
</dbReference>
<dbReference type="RefSeq" id="WP_090848198.1">
    <property type="nucleotide sequence ID" value="NZ_FNXG01000004.1"/>
</dbReference>
<dbReference type="STRING" id="65735.SAMN04488075_2247"/>
<dbReference type="Pfam" id="PF03729">
    <property type="entry name" value="DUF308"/>
    <property type="match status" value="1"/>
</dbReference>
<evidence type="ECO:0000256" key="1">
    <source>
        <dbReference type="SAM" id="Phobius"/>
    </source>
</evidence>
<feature type="transmembrane region" description="Helical" evidence="1">
    <location>
        <begin position="30"/>
        <end position="50"/>
    </location>
</feature>
<keyword evidence="1" id="KW-0472">Membrane</keyword>
<feature type="transmembrane region" description="Helical" evidence="1">
    <location>
        <begin position="118"/>
        <end position="136"/>
    </location>
</feature>
<sequence length="174" mass="18176">MKGSTALIIAGVVALIGGIIALAFPLPASLAVAIFVGWAFVFSGTLGLWAAFSDGTLPNRGWFGLLSLLNLVLGVWMLARPLEGMISLTIVVGVLFLLSGGSRLYLAATEYRGSQMMWTMVLSALISVGLGLYILFRLPQASAVALGVLLAVELIVVGTALLMAGMATRRIGRP</sequence>